<dbReference type="Proteomes" id="UP001219901">
    <property type="component" value="Chromosome"/>
</dbReference>
<evidence type="ECO:0000256" key="4">
    <source>
        <dbReference type="SAM" id="MobiDB-lite"/>
    </source>
</evidence>
<dbReference type="GO" id="GO:0006260">
    <property type="term" value="P:DNA replication"/>
    <property type="evidence" value="ECO:0007669"/>
    <property type="project" value="InterPro"/>
</dbReference>
<reference evidence="7" key="3">
    <citation type="submission" date="2023-06" db="EMBL/GenBank/DDBJ databases">
        <title>Pangenomics reveal diversification of enzyme families and niche specialization in globally abundant SAR202 bacteria.</title>
        <authorList>
            <person name="Saw J.H.W."/>
        </authorList>
    </citation>
    <scope>NUCLEOTIDE SEQUENCE [LARGE SCALE GENOMIC DNA]</scope>
    <source>
        <strain evidence="7">JH1073</strain>
    </source>
</reference>
<evidence type="ECO:0000256" key="2">
    <source>
        <dbReference type="HAMAP-Rule" id="MF_00984"/>
    </source>
</evidence>
<evidence type="ECO:0000256" key="1">
    <source>
        <dbReference type="ARBA" id="ARBA00023125"/>
    </source>
</evidence>
<keyword evidence="1 2" id="KW-0238">DNA-binding</keyword>
<dbReference type="Proteomes" id="UP001321249">
    <property type="component" value="Unassembled WGS sequence"/>
</dbReference>
<dbReference type="NCBIfam" id="TIGR00621">
    <property type="entry name" value="ssb"/>
    <property type="match status" value="1"/>
</dbReference>
<comment type="subunit">
    <text evidence="2">Homotetramer.</text>
</comment>
<dbReference type="PROSITE" id="PS50935">
    <property type="entry name" value="SSB"/>
    <property type="match status" value="1"/>
</dbReference>
<dbReference type="Gene3D" id="2.40.50.140">
    <property type="entry name" value="Nucleic acid-binding proteins"/>
    <property type="match status" value="1"/>
</dbReference>
<dbReference type="CDD" id="cd04496">
    <property type="entry name" value="SSB_OBF"/>
    <property type="match status" value="1"/>
</dbReference>
<proteinExistence type="inferred from homology"/>
<comment type="caution">
    <text evidence="2">Lacks conserved residue(s) required for the propagation of feature annotation.</text>
</comment>
<dbReference type="HAMAP" id="MF_00984">
    <property type="entry name" value="SSB"/>
    <property type="match status" value="1"/>
</dbReference>
<evidence type="ECO:0000313" key="5">
    <source>
        <dbReference type="EMBL" id="MDG0867500.1"/>
    </source>
</evidence>
<dbReference type="EMBL" id="CP046147">
    <property type="protein sequence ID" value="WFG40124.1"/>
    <property type="molecule type" value="Genomic_DNA"/>
</dbReference>
<dbReference type="PIRSF" id="PIRSF002070">
    <property type="entry name" value="SSB"/>
    <property type="match status" value="1"/>
</dbReference>
<feature type="compositionally biased region" description="Low complexity" evidence="4">
    <location>
        <begin position="126"/>
        <end position="146"/>
    </location>
</feature>
<reference evidence="7 8" key="1">
    <citation type="submission" date="2019-11" db="EMBL/GenBank/DDBJ databases">
        <authorList>
            <person name="Cho J.-C."/>
        </authorList>
    </citation>
    <scope>NUCLEOTIDE SEQUENCE [LARGE SCALE GENOMIC DNA]</scope>
    <source>
        <strain evidence="6 7">JH1073</strain>
        <strain evidence="5 8">JH702</strain>
    </source>
</reference>
<dbReference type="EMBL" id="WMBE01000003">
    <property type="protein sequence ID" value="MDG0867500.1"/>
    <property type="molecule type" value="Genomic_DNA"/>
</dbReference>
<dbReference type="GO" id="GO:0009295">
    <property type="term" value="C:nucleoid"/>
    <property type="evidence" value="ECO:0007669"/>
    <property type="project" value="TreeGrafter"/>
</dbReference>
<dbReference type="InterPro" id="IPR000424">
    <property type="entry name" value="Primosome_PriB/ssb"/>
</dbReference>
<sequence>MSLNQILLIGRAGNDPEMRYTPSGTPVTSFSLAVNNSRRDQNGEWTDDTEWFRVTAWERQAESVNQYLAKGRRVFVDGRLSTRQYTSNSGEARTSLEVRAFKVVFLDSPGGESTGAGAPPEAQSYSAGPSDPQGQQGPSGQQAPAANNPSEDVEELPW</sequence>
<dbReference type="AlphaFoldDB" id="A0AAJ5ZHE9"/>
<name>A0AAJ5ZHE9_9CHLR</name>
<dbReference type="SUPFAM" id="SSF50249">
    <property type="entry name" value="Nucleic acid-binding proteins"/>
    <property type="match status" value="1"/>
</dbReference>
<feature type="region of interest" description="Disordered" evidence="4">
    <location>
        <begin position="107"/>
        <end position="158"/>
    </location>
</feature>
<organism evidence="6 7">
    <name type="scientific">Candidatus Lucifugimonas marina</name>
    <dbReference type="NCBI Taxonomy" id="3038979"/>
    <lineage>
        <taxon>Bacteria</taxon>
        <taxon>Bacillati</taxon>
        <taxon>Chloroflexota</taxon>
        <taxon>Dehalococcoidia</taxon>
        <taxon>SAR202 cluster</taxon>
        <taxon>Candidatus Lucifugimonadales</taxon>
        <taxon>Candidatus Lucifugimonadaceae</taxon>
        <taxon>Candidatus Lucifugimonas</taxon>
    </lineage>
</organism>
<protein>
    <recommendedName>
        <fullName evidence="2 3">Single-stranded DNA-binding protein</fullName>
        <shortName evidence="2">SSB</shortName>
    </recommendedName>
</protein>
<dbReference type="PANTHER" id="PTHR10302">
    <property type="entry name" value="SINGLE-STRANDED DNA-BINDING PROTEIN"/>
    <property type="match status" value="1"/>
</dbReference>
<evidence type="ECO:0000313" key="6">
    <source>
        <dbReference type="EMBL" id="WFG40124.1"/>
    </source>
</evidence>
<dbReference type="PANTHER" id="PTHR10302:SF27">
    <property type="entry name" value="SINGLE-STRANDED DNA-BINDING PROTEIN"/>
    <property type="match status" value="1"/>
</dbReference>
<evidence type="ECO:0000313" key="7">
    <source>
        <dbReference type="Proteomes" id="UP001219901"/>
    </source>
</evidence>
<dbReference type="InterPro" id="IPR012340">
    <property type="entry name" value="NA-bd_OB-fold"/>
</dbReference>
<evidence type="ECO:0000256" key="3">
    <source>
        <dbReference type="PIRNR" id="PIRNR002070"/>
    </source>
</evidence>
<gene>
    <name evidence="6" type="primary">ssb</name>
    <name evidence="5" type="ORF">GKO46_10535</name>
    <name evidence="6" type="ORF">GKO48_11005</name>
</gene>
<dbReference type="Pfam" id="PF00436">
    <property type="entry name" value="SSB"/>
    <property type="match status" value="1"/>
</dbReference>
<dbReference type="RefSeq" id="WP_342825925.1">
    <property type="nucleotide sequence ID" value="NZ_CP046146.1"/>
</dbReference>
<keyword evidence="7" id="KW-1185">Reference proteome</keyword>
<reference evidence="6" key="2">
    <citation type="journal article" date="2023" name="Nat. Commun.">
        <title>Cultivation of marine bacteria of the SAR202 clade.</title>
        <authorList>
            <person name="Lim Y."/>
            <person name="Seo J.H."/>
            <person name="Giovannoni S.J."/>
            <person name="Kang I."/>
            <person name="Cho J.C."/>
        </authorList>
    </citation>
    <scope>NUCLEOTIDE SEQUENCE</scope>
    <source>
        <strain evidence="6">JH1073</strain>
    </source>
</reference>
<dbReference type="GO" id="GO:0003697">
    <property type="term" value="F:single-stranded DNA binding"/>
    <property type="evidence" value="ECO:0007669"/>
    <property type="project" value="UniProtKB-UniRule"/>
</dbReference>
<accession>A0AAJ5ZHE9</accession>
<dbReference type="InterPro" id="IPR011344">
    <property type="entry name" value="ssDNA-bd"/>
</dbReference>
<evidence type="ECO:0000313" key="8">
    <source>
        <dbReference type="Proteomes" id="UP001321249"/>
    </source>
</evidence>